<name>A0A9P6MLQ7_9FUNG</name>
<feature type="region of interest" description="Disordered" evidence="1">
    <location>
        <begin position="398"/>
        <end position="508"/>
    </location>
</feature>
<dbReference type="PANTHER" id="PTHR36424">
    <property type="entry name" value="PHEROMONE-REGULATED MEMBRANE PROTEIN 6"/>
    <property type="match status" value="1"/>
</dbReference>
<dbReference type="GO" id="GO:0015079">
    <property type="term" value="F:potassium ion transmembrane transporter activity"/>
    <property type="evidence" value="ECO:0007669"/>
    <property type="project" value="InterPro"/>
</dbReference>
<proteinExistence type="predicted"/>
<feature type="compositionally biased region" description="Low complexity" evidence="1">
    <location>
        <begin position="454"/>
        <end position="465"/>
    </location>
</feature>
<comment type="caution">
    <text evidence="3">The sequence shown here is derived from an EMBL/GenBank/DDBJ whole genome shotgun (WGS) entry which is preliminary data.</text>
</comment>
<dbReference type="PANTHER" id="PTHR36424:SF1">
    <property type="entry name" value="LOW AFFINITY K(+) TRANSPORTER 1-RELATED"/>
    <property type="match status" value="1"/>
</dbReference>
<keyword evidence="2" id="KW-0472">Membrane</keyword>
<evidence type="ECO:0008006" key="5">
    <source>
        <dbReference type="Google" id="ProtNLM"/>
    </source>
</evidence>
<feature type="compositionally biased region" description="Low complexity" evidence="1">
    <location>
        <begin position="326"/>
        <end position="341"/>
    </location>
</feature>
<dbReference type="InterPro" id="IPR031606">
    <property type="entry name" value="Kch1/2"/>
</dbReference>
<feature type="compositionally biased region" description="Polar residues" evidence="1">
    <location>
        <begin position="434"/>
        <end position="446"/>
    </location>
</feature>
<feature type="transmembrane region" description="Helical" evidence="2">
    <location>
        <begin position="34"/>
        <end position="60"/>
    </location>
</feature>
<dbReference type="GO" id="GO:0005886">
    <property type="term" value="C:plasma membrane"/>
    <property type="evidence" value="ECO:0007669"/>
    <property type="project" value="InterPro"/>
</dbReference>
<dbReference type="OrthoDB" id="2128042at2759"/>
<evidence type="ECO:0000256" key="2">
    <source>
        <dbReference type="SAM" id="Phobius"/>
    </source>
</evidence>
<keyword evidence="2" id="KW-1133">Transmembrane helix</keyword>
<keyword evidence="4" id="KW-1185">Reference proteome</keyword>
<protein>
    <recommendedName>
        <fullName evidence="5">Vacuole protein</fullName>
    </recommendedName>
</protein>
<feature type="region of interest" description="Disordered" evidence="1">
    <location>
        <begin position="295"/>
        <end position="359"/>
    </location>
</feature>
<evidence type="ECO:0000313" key="4">
    <source>
        <dbReference type="Proteomes" id="UP000749646"/>
    </source>
</evidence>
<dbReference type="AlphaFoldDB" id="A0A9P6MLQ7"/>
<evidence type="ECO:0000256" key="1">
    <source>
        <dbReference type="SAM" id="MobiDB-lite"/>
    </source>
</evidence>
<keyword evidence="2" id="KW-0812">Transmembrane</keyword>
<evidence type="ECO:0000313" key="3">
    <source>
        <dbReference type="EMBL" id="KAG0006930.1"/>
    </source>
</evidence>
<feature type="compositionally biased region" description="Polar residues" evidence="1">
    <location>
        <begin position="487"/>
        <end position="502"/>
    </location>
</feature>
<gene>
    <name evidence="3" type="ORF">BGZ65_001649</name>
</gene>
<organism evidence="3 4">
    <name type="scientific">Modicella reniformis</name>
    <dbReference type="NCBI Taxonomy" id="1440133"/>
    <lineage>
        <taxon>Eukaryota</taxon>
        <taxon>Fungi</taxon>
        <taxon>Fungi incertae sedis</taxon>
        <taxon>Mucoromycota</taxon>
        <taxon>Mortierellomycotina</taxon>
        <taxon>Mortierellomycetes</taxon>
        <taxon>Mortierellales</taxon>
        <taxon>Mortierellaceae</taxon>
        <taxon>Modicella</taxon>
    </lineage>
</organism>
<accession>A0A9P6MLQ7</accession>
<feature type="transmembrane region" description="Helical" evidence="2">
    <location>
        <begin position="217"/>
        <end position="242"/>
    </location>
</feature>
<feature type="compositionally biased region" description="Polar residues" evidence="1">
    <location>
        <begin position="315"/>
        <end position="325"/>
    </location>
</feature>
<dbReference type="Pfam" id="PF16944">
    <property type="entry name" value="KCH"/>
    <property type="match status" value="1"/>
</dbReference>
<dbReference type="Proteomes" id="UP000749646">
    <property type="component" value="Unassembled WGS sequence"/>
</dbReference>
<reference evidence="3" key="1">
    <citation type="journal article" date="2020" name="Fungal Divers.">
        <title>Resolving the Mortierellaceae phylogeny through synthesis of multi-gene phylogenetics and phylogenomics.</title>
        <authorList>
            <person name="Vandepol N."/>
            <person name="Liber J."/>
            <person name="Desiro A."/>
            <person name="Na H."/>
            <person name="Kennedy M."/>
            <person name="Barry K."/>
            <person name="Grigoriev I.V."/>
            <person name="Miller A.N."/>
            <person name="O'Donnell K."/>
            <person name="Stajich J.E."/>
            <person name="Bonito G."/>
        </authorList>
    </citation>
    <scope>NUCLEOTIDE SEQUENCE</scope>
    <source>
        <strain evidence="3">MES-2147</strain>
    </source>
</reference>
<sequence>MGAQWKREKVQDHKFDFINVDDFVDNSWWRQFRYILVFVSIMRGVLVYCSDIFTAVNLFANSNANSFVSEDGLGIADLKVNLPYSVYKILFTVCIVFGFLLLALEIRRARGIIKSRDISHAFTSQIASRYYTVRSYPHYCFFAQINNSKKTVDEVAFFCFFTFRNWKRLMLADAPRQTINATILYQVFHAKLGRFHDWNYVVGSGDSFIFKKITLGAMIFTVVMFALSLFMLIVATILYIPLVSHIRGNLKEFCCHKIDKRIDELIKKNTKDRAMNARGGKNKDTTMNALKQQPTLPQLDLLEAPPPPPPTTTPRNVYNQPYSPRNGNVQGYGQQQGNGFNLPSYKTPSPQVPGYSAGYSSEDYFQAKPPPMNQQREAAFDPYAGSAFTEDVYDAYNSTQDQQHPGRNMTGGDYYSNKHQRTASRTRRYDDYSHQQTASPLPSQHGSDLIYPAGNNGYVNNHYGNADNGGRQGYGNDYYPSVGGQGSQTVPQRPQRQGTAPSRGNGGY</sequence>
<dbReference type="EMBL" id="JAAAHW010000035">
    <property type="protein sequence ID" value="KAG0006930.1"/>
    <property type="molecule type" value="Genomic_DNA"/>
</dbReference>
<feature type="transmembrane region" description="Helical" evidence="2">
    <location>
        <begin position="86"/>
        <end position="106"/>
    </location>
</feature>